<dbReference type="OrthoDB" id="5951542at2759"/>
<organism evidence="2 3">
    <name type="scientific">Thalassiosira oceanica</name>
    <name type="common">Marine diatom</name>
    <dbReference type="NCBI Taxonomy" id="159749"/>
    <lineage>
        <taxon>Eukaryota</taxon>
        <taxon>Sar</taxon>
        <taxon>Stramenopiles</taxon>
        <taxon>Ochrophyta</taxon>
        <taxon>Bacillariophyta</taxon>
        <taxon>Coscinodiscophyceae</taxon>
        <taxon>Thalassiosirophycidae</taxon>
        <taxon>Thalassiosirales</taxon>
        <taxon>Thalassiosiraceae</taxon>
        <taxon>Thalassiosira</taxon>
    </lineage>
</organism>
<protein>
    <recommendedName>
        <fullName evidence="4">B30.2/SPRY domain-containing protein</fullName>
    </recommendedName>
</protein>
<sequence length="744" mass="80538">MAGKFREEKVRSPETDNWPRNVCDSIVILARLEILSDALGTCMRSSDINPIRIDSRVGWGGQKIRCNTAMTNGPGCCRAPRLTSWATTCSFDAPRTSTQTGWRSSGGRAQGSGSPKPASGQQRSLANEAARQRFRQSATEDEGSRLPKYDDESDIGLLRALEQLRLPLCFDELVGNGFSPQENPASVTCATFTGWSTAVSGHTMRGGRHFVEFVINNDRQSSYIHLGVVRPVSLSDGIDLEAEWKGHVNPVYVSSHRKPAVAEKLRSQRTAKWGESNVHCCSFFCDSGRCLWTDWDNEKGSSDWQGQEGLRRSGTIGLLLDLDEGTLSVFKDGRRLGAMKERLGPLRIVALERVASGATDWGVVKNFTIVGSFSAIPALEEPRPKIFAGSPVSRRAPLSPDEVVPRRRGTVLVARKSTSAITQRTLATSRHSPHAIRACGQRPTATVRPALATTTRVPLIPSHGEQTARPRRPTRVYAPQVLDSPCHVRSFVVTARSVDCRVIRRRPLSGACCSPNDAAPRPIGLQSPRVSPGRYGAPSRARVALDIMTSRARRQAPGALGLLGVRRRASPPEDGAVPLSGLVPDWEADREGVALSWTRAVDSRPLLVGPHRVPVSAESNSRALPEEEGGKRTADPRPVNRTWSPSPSRRPGRGTTGVPPGGPRRPPPSLPSPRKFASLAPSGPVPVPTKEEDSLSLRRAERRTEVSASARRSEFDVSHDGTCQLYAAAPPSSVLGEVGGNPAS</sequence>
<dbReference type="InterPro" id="IPR043136">
    <property type="entry name" value="B30.2/SPRY_sf"/>
</dbReference>
<accession>K0STP3</accession>
<dbReference type="Gene3D" id="2.60.120.920">
    <property type="match status" value="1"/>
</dbReference>
<feature type="region of interest" description="Disordered" evidence="1">
    <location>
        <begin position="95"/>
        <end position="149"/>
    </location>
</feature>
<evidence type="ECO:0000256" key="1">
    <source>
        <dbReference type="SAM" id="MobiDB-lite"/>
    </source>
</evidence>
<feature type="region of interest" description="Disordered" evidence="1">
    <location>
        <begin position="611"/>
        <end position="716"/>
    </location>
</feature>
<feature type="compositionally biased region" description="Basic and acidic residues" evidence="1">
    <location>
        <begin position="689"/>
        <end position="716"/>
    </location>
</feature>
<name>K0STP3_THAOC</name>
<evidence type="ECO:0000313" key="3">
    <source>
        <dbReference type="Proteomes" id="UP000266841"/>
    </source>
</evidence>
<feature type="compositionally biased region" description="Basic and acidic residues" evidence="1">
    <location>
        <begin position="624"/>
        <end position="635"/>
    </location>
</feature>
<dbReference type="EMBL" id="AGNL01017299">
    <property type="protein sequence ID" value="EJK64396.1"/>
    <property type="molecule type" value="Genomic_DNA"/>
</dbReference>
<comment type="caution">
    <text evidence="2">The sequence shown here is derived from an EMBL/GenBank/DDBJ whole genome shotgun (WGS) entry which is preliminary data.</text>
</comment>
<evidence type="ECO:0000313" key="2">
    <source>
        <dbReference type="EMBL" id="EJK64396.1"/>
    </source>
</evidence>
<dbReference type="Proteomes" id="UP000266841">
    <property type="component" value="Unassembled WGS sequence"/>
</dbReference>
<reference evidence="2 3" key="1">
    <citation type="journal article" date="2012" name="Genome Biol.">
        <title>Genome and low-iron response of an oceanic diatom adapted to chronic iron limitation.</title>
        <authorList>
            <person name="Lommer M."/>
            <person name="Specht M."/>
            <person name="Roy A.S."/>
            <person name="Kraemer L."/>
            <person name="Andreson R."/>
            <person name="Gutowska M.A."/>
            <person name="Wolf J."/>
            <person name="Bergner S.V."/>
            <person name="Schilhabel M.B."/>
            <person name="Klostermeier U.C."/>
            <person name="Beiko R.G."/>
            <person name="Rosenstiel P."/>
            <person name="Hippler M."/>
            <person name="Laroche J."/>
        </authorList>
    </citation>
    <scope>NUCLEOTIDE SEQUENCE [LARGE SCALE GENOMIC DNA]</scope>
    <source>
        <strain evidence="2 3">CCMP1005</strain>
    </source>
</reference>
<gene>
    <name evidence="2" type="ORF">THAOC_14872</name>
</gene>
<keyword evidence="3" id="KW-1185">Reference proteome</keyword>
<feature type="compositionally biased region" description="Pro residues" evidence="1">
    <location>
        <begin position="660"/>
        <end position="671"/>
    </location>
</feature>
<feature type="compositionally biased region" description="Low complexity" evidence="1">
    <location>
        <begin position="101"/>
        <end position="114"/>
    </location>
</feature>
<evidence type="ECO:0008006" key="4">
    <source>
        <dbReference type="Google" id="ProtNLM"/>
    </source>
</evidence>
<dbReference type="AlphaFoldDB" id="K0STP3"/>
<proteinExistence type="predicted"/>